<protein>
    <submittedName>
        <fullName evidence="2">Uncharacterized protein</fullName>
    </submittedName>
</protein>
<sequence>MAVQHIGHLGSQNPLQDAAASFGKGAGQGMVEGSRSKRERQRQVEQGSLQTIMDMWYGGGKDGQAELQNMPGWGEVRKKMRKYQIPTVDITRRDGQQTWGLPSRAPKEIEGKYSIKEVEGTDPSGRPRKESFRLEEKTGAITPLTRGGVEPIEKTIPTGPGGAEVRKAPNPMDIAVQYSRDTATAIEKQFNEFNYNPKSWSKQMDTLMSRYREVDKQLQAYGPSGLQARYAANETMLNVVNRIIENKAFMVEDAGNDWEVGKRQIEMAHTINQMLPLYQFNMAKEPFVLKYPKLGSVINALRDHSGTSANGEFYPNDVPVIYGITPITNQKTGLTYFQLVPQKNPRYSGYNKTGVMD</sequence>
<feature type="non-terminal residue" evidence="2">
    <location>
        <position position="357"/>
    </location>
</feature>
<dbReference type="EMBL" id="LAZR01046172">
    <property type="protein sequence ID" value="KKK97161.1"/>
    <property type="molecule type" value="Genomic_DNA"/>
</dbReference>
<name>A0A0F9CKI6_9ZZZZ</name>
<gene>
    <name evidence="2" type="ORF">LCGC14_2655520</name>
</gene>
<organism evidence="2">
    <name type="scientific">marine sediment metagenome</name>
    <dbReference type="NCBI Taxonomy" id="412755"/>
    <lineage>
        <taxon>unclassified sequences</taxon>
        <taxon>metagenomes</taxon>
        <taxon>ecological metagenomes</taxon>
    </lineage>
</organism>
<dbReference type="AlphaFoldDB" id="A0A0F9CKI6"/>
<accession>A0A0F9CKI6</accession>
<evidence type="ECO:0000256" key="1">
    <source>
        <dbReference type="SAM" id="MobiDB-lite"/>
    </source>
</evidence>
<proteinExistence type="predicted"/>
<feature type="region of interest" description="Disordered" evidence="1">
    <location>
        <begin position="1"/>
        <end position="48"/>
    </location>
</feature>
<evidence type="ECO:0000313" key="2">
    <source>
        <dbReference type="EMBL" id="KKK97161.1"/>
    </source>
</evidence>
<reference evidence="2" key="1">
    <citation type="journal article" date="2015" name="Nature">
        <title>Complex archaea that bridge the gap between prokaryotes and eukaryotes.</title>
        <authorList>
            <person name="Spang A."/>
            <person name="Saw J.H."/>
            <person name="Jorgensen S.L."/>
            <person name="Zaremba-Niedzwiedzka K."/>
            <person name="Martijn J."/>
            <person name="Lind A.E."/>
            <person name="van Eijk R."/>
            <person name="Schleper C."/>
            <person name="Guy L."/>
            <person name="Ettema T.J."/>
        </authorList>
    </citation>
    <scope>NUCLEOTIDE SEQUENCE</scope>
</reference>
<comment type="caution">
    <text evidence="2">The sequence shown here is derived from an EMBL/GenBank/DDBJ whole genome shotgun (WGS) entry which is preliminary data.</text>
</comment>